<evidence type="ECO:0000313" key="3">
    <source>
        <dbReference type="Proteomes" id="UP001592581"/>
    </source>
</evidence>
<dbReference type="Pfam" id="PF13589">
    <property type="entry name" value="HATPase_c_3"/>
    <property type="match status" value="1"/>
</dbReference>
<dbReference type="Proteomes" id="UP001592581">
    <property type="component" value="Unassembled WGS sequence"/>
</dbReference>
<dbReference type="Gene3D" id="3.30.565.10">
    <property type="entry name" value="Histidine kinase-like ATPase, C-terminal domain"/>
    <property type="match status" value="1"/>
</dbReference>
<dbReference type="EMBL" id="JBEUKS010000015">
    <property type="protein sequence ID" value="MFC1443139.1"/>
    <property type="molecule type" value="Genomic_DNA"/>
</dbReference>
<feature type="region of interest" description="Disordered" evidence="1">
    <location>
        <begin position="648"/>
        <end position="676"/>
    </location>
</feature>
<comment type="caution">
    <text evidence="2">The sequence shown here is derived from an EMBL/GenBank/DDBJ whole genome shotgun (WGS) entry which is preliminary data.</text>
</comment>
<protein>
    <submittedName>
        <fullName evidence="2">ATP-binding protein</fullName>
    </submittedName>
</protein>
<organism evidence="2 3">
    <name type="scientific">Streptacidiphilus jeojiensis</name>
    <dbReference type="NCBI Taxonomy" id="3229225"/>
    <lineage>
        <taxon>Bacteria</taxon>
        <taxon>Bacillati</taxon>
        <taxon>Actinomycetota</taxon>
        <taxon>Actinomycetes</taxon>
        <taxon>Kitasatosporales</taxon>
        <taxon>Streptomycetaceae</taxon>
        <taxon>Streptacidiphilus</taxon>
    </lineage>
</organism>
<reference evidence="2 3" key="1">
    <citation type="submission" date="2024-06" db="EMBL/GenBank/DDBJ databases">
        <authorList>
            <person name="Lee S.D."/>
        </authorList>
    </citation>
    <scope>NUCLEOTIDE SEQUENCE [LARGE SCALE GENOMIC DNA]</scope>
    <source>
        <strain evidence="2 3">N1-10</strain>
    </source>
</reference>
<sequence length="676" mass="76520">MDSITLQVEQDHVEGVARLADPVGAVTELIYNALDADATEVTVELERTELGGISKVRVIDNGHGMPAEASFSYFDKLGGSWKRTALVSLQKHRALHGRNGQGRVRAFALGQQVRWTTVGEGLDGAVRTVIEASRSAMRNYEIDVQGSTSQEPGTTVEVWGDVAHLDRLLNTSKVIGALTTEFALYLETYPDSSITYDGKKIDPGSAQVNSEDYVLDPVDDRPAPTLRVIEWHKSVTRELALCDAERMPLIKLRPEIQAPGFIFTAYLSWKGFEDRPHDLSLVDWDEDSPAARVVEQARDRLRQHFRDRVDARRQEQIREWQREDVYPYQGDAAEPTEVAERETFDTVATTIAQHIPKNHKAKRSILGLLKETLAAKPDHTHEILDRVFSLTRQEKEDLSLLLRRTSLTSLISTSTEVTDRLDFLRALELLLFDPAAKKVTRERDQLHKILENEAWVFGEEYSLMVSERGLSEVLRKHLRLLRAPEPADTHVRLPDGGVGRVDLMLSKTTVWSQRPHHLVVELKRPNLTLGMEQFSQLVSYATAVTQDERFRSTDAMWDFWLIGNKLDSSLHSMARQPNLPPGQVSFAGPTTRLWVREWSEILQECKQRLHFYRSRLDYQSTDEHALDYLVRKHADAVPTVLLPDDEFREEEVSTEASGSVPQPRVSDGEAVMGDSA</sequence>
<keyword evidence="3" id="KW-1185">Reference proteome</keyword>
<evidence type="ECO:0000313" key="2">
    <source>
        <dbReference type="EMBL" id="MFC1443139.1"/>
    </source>
</evidence>
<gene>
    <name evidence="2" type="ORF">ABUW04_33365</name>
</gene>
<proteinExistence type="predicted"/>
<dbReference type="GO" id="GO:0005524">
    <property type="term" value="F:ATP binding"/>
    <property type="evidence" value="ECO:0007669"/>
    <property type="project" value="UniProtKB-KW"/>
</dbReference>
<accession>A0ABV6XY11</accession>
<name>A0ABV6XY11_9ACTN</name>
<keyword evidence="2" id="KW-0547">Nucleotide-binding</keyword>
<keyword evidence="2" id="KW-0067">ATP-binding</keyword>
<dbReference type="InterPro" id="IPR036890">
    <property type="entry name" value="HATPase_C_sf"/>
</dbReference>
<dbReference type="RefSeq" id="WP_380568191.1">
    <property type="nucleotide sequence ID" value="NZ_JBEUKS010000015.1"/>
</dbReference>
<evidence type="ECO:0000256" key="1">
    <source>
        <dbReference type="SAM" id="MobiDB-lite"/>
    </source>
</evidence>
<dbReference type="SUPFAM" id="SSF55874">
    <property type="entry name" value="ATPase domain of HSP90 chaperone/DNA topoisomerase II/histidine kinase"/>
    <property type="match status" value="1"/>
</dbReference>